<feature type="transmembrane region" description="Helical" evidence="1">
    <location>
        <begin position="97"/>
        <end position="115"/>
    </location>
</feature>
<keyword evidence="1" id="KW-0472">Membrane</keyword>
<dbReference type="PANTHER" id="PTHR47703:SF2">
    <property type="entry name" value="D-AMINOACID AMINOTRANSFERASE-LIKE PLP-DEPENDENT ENZYMES SUPERFAMILY PROTEIN"/>
    <property type="match status" value="1"/>
</dbReference>
<dbReference type="Gene3D" id="3.20.10.10">
    <property type="entry name" value="D-amino Acid Aminotransferase, subunit A, domain 2"/>
    <property type="match status" value="1"/>
</dbReference>
<comment type="caution">
    <text evidence="2">The sequence shown here is derived from an EMBL/GenBank/DDBJ whole genome shotgun (WGS) entry which is preliminary data.</text>
</comment>
<reference evidence="2 3" key="1">
    <citation type="journal article" date="2022" name="Nat. Plants">
        <title>Genomes of leafy and leafless Platanthera orchids illuminate the evolution of mycoheterotrophy.</title>
        <authorList>
            <person name="Li M.H."/>
            <person name="Liu K.W."/>
            <person name="Li Z."/>
            <person name="Lu H.C."/>
            <person name="Ye Q.L."/>
            <person name="Zhang D."/>
            <person name="Wang J.Y."/>
            <person name="Li Y.F."/>
            <person name="Zhong Z.M."/>
            <person name="Liu X."/>
            <person name="Yu X."/>
            <person name="Liu D.K."/>
            <person name="Tu X.D."/>
            <person name="Liu B."/>
            <person name="Hao Y."/>
            <person name="Liao X.Y."/>
            <person name="Jiang Y.T."/>
            <person name="Sun W.H."/>
            <person name="Chen J."/>
            <person name="Chen Y.Q."/>
            <person name="Ai Y."/>
            <person name="Zhai J.W."/>
            <person name="Wu S.S."/>
            <person name="Zhou Z."/>
            <person name="Hsiao Y.Y."/>
            <person name="Wu W.L."/>
            <person name="Chen Y.Y."/>
            <person name="Lin Y.F."/>
            <person name="Hsu J.L."/>
            <person name="Li C.Y."/>
            <person name="Wang Z.W."/>
            <person name="Zhao X."/>
            <person name="Zhong W.Y."/>
            <person name="Ma X.K."/>
            <person name="Ma L."/>
            <person name="Huang J."/>
            <person name="Chen G.Z."/>
            <person name="Huang M.Z."/>
            <person name="Huang L."/>
            <person name="Peng D.H."/>
            <person name="Luo Y.B."/>
            <person name="Zou S.Q."/>
            <person name="Chen S.P."/>
            <person name="Lan S."/>
            <person name="Tsai W.C."/>
            <person name="Van de Peer Y."/>
            <person name="Liu Z.J."/>
        </authorList>
    </citation>
    <scope>NUCLEOTIDE SEQUENCE [LARGE SCALE GENOMIC DNA]</scope>
    <source>
        <strain evidence="2">Lor287</strain>
    </source>
</reference>
<evidence type="ECO:0000313" key="3">
    <source>
        <dbReference type="Proteomes" id="UP001418222"/>
    </source>
</evidence>
<dbReference type="Proteomes" id="UP001418222">
    <property type="component" value="Unassembled WGS sequence"/>
</dbReference>
<dbReference type="SUPFAM" id="SSF56752">
    <property type="entry name" value="D-aminoacid aminotransferase-like PLP-dependent enzymes"/>
    <property type="match status" value="1"/>
</dbReference>
<dbReference type="GO" id="GO:0003824">
    <property type="term" value="F:catalytic activity"/>
    <property type="evidence" value="ECO:0007669"/>
    <property type="project" value="InterPro"/>
</dbReference>
<dbReference type="InterPro" id="IPR043132">
    <property type="entry name" value="BCAT-like_C"/>
</dbReference>
<evidence type="ECO:0000256" key="1">
    <source>
        <dbReference type="SAM" id="Phobius"/>
    </source>
</evidence>
<gene>
    <name evidence="2" type="ORF">KSP39_PZI010518</name>
</gene>
<dbReference type="PANTHER" id="PTHR47703">
    <property type="entry name" value="D-AMINOACID AMINOTRANSFERASE-LIKE PLP-DEPENDENT ENZYMES SUPERFAMILY PROTEIN"/>
    <property type="match status" value="1"/>
</dbReference>
<name>A0AAP0G6U1_9ASPA</name>
<keyword evidence="1" id="KW-1133">Transmembrane helix</keyword>
<keyword evidence="1" id="KW-0812">Transmembrane</keyword>
<dbReference type="AlphaFoldDB" id="A0AAP0G6U1"/>
<protein>
    <submittedName>
        <fullName evidence="2">Uncharacterized protein</fullName>
    </submittedName>
</protein>
<accession>A0AAP0G6U1</accession>
<dbReference type="InterPro" id="IPR036038">
    <property type="entry name" value="Aminotransferase-like"/>
</dbReference>
<evidence type="ECO:0000313" key="2">
    <source>
        <dbReference type="EMBL" id="KAK8941143.1"/>
    </source>
</evidence>
<dbReference type="EMBL" id="JBBWWQ010000008">
    <property type="protein sequence ID" value="KAK8941143.1"/>
    <property type="molecule type" value="Genomic_DNA"/>
</dbReference>
<keyword evidence="3" id="KW-1185">Reference proteome</keyword>
<organism evidence="2 3">
    <name type="scientific">Platanthera zijinensis</name>
    <dbReference type="NCBI Taxonomy" id="2320716"/>
    <lineage>
        <taxon>Eukaryota</taxon>
        <taxon>Viridiplantae</taxon>
        <taxon>Streptophyta</taxon>
        <taxon>Embryophyta</taxon>
        <taxon>Tracheophyta</taxon>
        <taxon>Spermatophyta</taxon>
        <taxon>Magnoliopsida</taxon>
        <taxon>Liliopsida</taxon>
        <taxon>Asparagales</taxon>
        <taxon>Orchidaceae</taxon>
        <taxon>Orchidoideae</taxon>
        <taxon>Orchideae</taxon>
        <taxon>Orchidinae</taxon>
        <taxon>Platanthera</taxon>
    </lineage>
</organism>
<sequence length="116" mass="12792">MRPPMVTELLLSNDGDRILEGSVTNFFVVCKAECGEPNDSTYNFDKESSFELQTAPISDGVLSGVMRQIVIDVRDCAACHLSPSCVKFLCSWRFTPFVAVSGSMYLVSFTVGFVMM</sequence>
<proteinExistence type="predicted"/>